<keyword evidence="3" id="KW-1185">Reference proteome</keyword>
<evidence type="ECO:0000313" key="2">
    <source>
        <dbReference type="EMBL" id="CAG9761289.1"/>
    </source>
</evidence>
<organism evidence="2 3">
    <name type="scientific">Ceutorhynchus assimilis</name>
    <name type="common">cabbage seed weevil</name>
    <dbReference type="NCBI Taxonomy" id="467358"/>
    <lineage>
        <taxon>Eukaryota</taxon>
        <taxon>Metazoa</taxon>
        <taxon>Ecdysozoa</taxon>
        <taxon>Arthropoda</taxon>
        <taxon>Hexapoda</taxon>
        <taxon>Insecta</taxon>
        <taxon>Pterygota</taxon>
        <taxon>Neoptera</taxon>
        <taxon>Endopterygota</taxon>
        <taxon>Coleoptera</taxon>
        <taxon>Polyphaga</taxon>
        <taxon>Cucujiformia</taxon>
        <taxon>Curculionidae</taxon>
        <taxon>Ceutorhynchinae</taxon>
        <taxon>Ceutorhynchus</taxon>
    </lineage>
</organism>
<reference evidence="2" key="1">
    <citation type="submission" date="2022-01" db="EMBL/GenBank/DDBJ databases">
        <authorList>
            <person name="King R."/>
        </authorList>
    </citation>
    <scope>NUCLEOTIDE SEQUENCE</scope>
</reference>
<dbReference type="SUPFAM" id="SSF50630">
    <property type="entry name" value="Acid proteases"/>
    <property type="match status" value="1"/>
</dbReference>
<dbReference type="AlphaFoldDB" id="A0A9N9MBA8"/>
<sequence>MPVYINNKLIEFEFDTGSCATIANEEVWELVGKPDLVPPSATLSSFSGHTIDLMVTTSSVKDNTTSTTTKIYKILSGYPEVFDATKASPSELFLGRQIRTTLDLVKPTINKKTEFPASRFKIGETVWVKMFKNLNTYSWEKGAILEQIATNVWKIKINDKEVKRHSNQIKYYKGSNNGSEEEIELELPVRGSKTGSPVRNNRRSLPIALRKPKRNCGPPQRLGYQPEEEEEEEEE</sequence>
<protein>
    <submittedName>
        <fullName evidence="2">Uncharacterized protein</fullName>
    </submittedName>
</protein>
<evidence type="ECO:0000256" key="1">
    <source>
        <dbReference type="SAM" id="MobiDB-lite"/>
    </source>
</evidence>
<accession>A0A9N9MBA8</accession>
<proteinExistence type="predicted"/>
<name>A0A9N9MBA8_9CUCU</name>
<dbReference type="OrthoDB" id="6772862at2759"/>
<feature type="region of interest" description="Disordered" evidence="1">
    <location>
        <begin position="189"/>
        <end position="235"/>
    </location>
</feature>
<feature type="compositionally biased region" description="Acidic residues" evidence="1">
    <location>
        <begin position="226"/>
        <end position="235"/>
    </location>
</feature>
<gene>
    <name evidence="2" type="ORF">CEUTPL_LOCUS1994</name>
</gene>
<dbReference type="EMBL" id="OU892286">
    <property type="protein sequence ID" value="CAG9761289.1"/>
    <property type="molecule type" value="Genomic_DNA"/>
</dbReference>
<dbReference type="InterPro" id="IPR021109">
    <property type="entry name" value="Peptidase_aspartic_dom_sf"/>
</dbReference>
<evidence type="ECO:0000313" key="3">
    <source>
        <dbReference type="Proteomes" id="UP001152799"/>
    </source>
</evidence>
<dbReference type="Proteomes" id="UP001152799">
    <property type="component" value="Chromosome 10"/>
</dbReference>